<protein>
    <submittedName>
        <fullName evidence="2">ImmA/IrrE family metallo-endopeptidase</fullName>
    </submittedName>
</protein>
<feature type="domain" description="IrrE N-terminal-like" evidence="1">
    <location>
        <begin position="32"/>
        <end position="93"/>
    </location>
</feature>
<evidence type="ECO:0000259" key="1">
    <source>
        <dbReference type="Pfam" id="PF06114"/>
    </source>
</evidence>
<evidence type="ECO:0000313" key="3">
    <source>
        <dbReference type="Proteomes" id="UP000510886"/>
    </source>
</evidence>
<sequence length="136" mass="15408">MDGSIKDLLRTYNAILEFGDDLEEDGFACKLPDGRYVVIVKSNMSDEQIKQVILHELGHVRCDDGIPGSYVDYRVPHSKMEYQANIFMLRELLHQYILTNNADPEDINCVAFLESEQLPLSLEDSVKQILSDGVTS</sequence>
<dbReference type="InterPro" id="IPR010359">
    <property type="entry name" value="IrrE_HExxH"/>
</dbReference>
<gene>
    <name evidence="2" type="ORF">GTO87_05965</name>
</gene>
<dbReference type="Pfam" id="PF06114">
    <property type="entry name" value="Peptidase_M78"/>
    <property type="match status" value="1"/>
</dbReference>
<accession>A0A7H9EKK3</accession>
<dbReference type="AlphaFoldDB" id="A0A7H9EKK3"/>
<dbReference type="KEGG" id="lsw:GTO87_05965"/>
<dbReference type="Proteomes" id="UP000510886">
    <property type="component" value="Chromosome"/>
</dbReference>
<dbReference type="EMBL" id="CP047418">
    <property type="protein sequence ID" value="QLL78186.1"/>
    <property type="molecule type" value="Genomic_DNA"/>
</dbReference>
<evidence type="ECO:0000313" key="2">
    <source>
        <dbReference type="EMBL" id="QLL78186.1"/>
    </source>
</evidence>
<dbReference type="RefSeq" id="WP_180848480.1">
    <property type="nucleotide sequence ID" value="NZ_CP047418.1"/>
</dbReference>
<reference evidence="2 3" key="1">
    <citation type="submission" date="2020-01" db="EMBL/GenBank/DDBJ databases">
        <title>Complete and circular genome sequences of six lactobacillus isolates from horses.</title>
        <authorList>
            <person name="Hassan H.M."/>
        </authorList>
    </citation>
    <scope>NUCLEOTIDE SEQUENCE [LARGE SCALE GENOMIC DNA]</scope>
    <source>
        <strain evidence="2 3">1A</strain>
    </source>
</reference>
<organism evidence="2 3">
    <name type="scientific">Ligilactobacillus saerimneri</name>
    <dbReference type="NCBI Taxonomy" id="228229"/>
    <lineage>
        <taxon>Bacteria</taxon>
        <taxon>Bacillati</taxon>
        <taxon>Bacillota</taxon>
        <taxon>Bacilli</taxon>
        <taxon>Lactobacillales</taxon>
        <taxon>Lactobacillaceae</taxon>
        <taxon>Ligilactobacillus</taxon>
    </lineage>
</organism>
<name>A0A7H9EKK3_9LACO</name>
<proteinExistence type="predicted"/>